<reference evidence="1" key="1">
    <citation type="submission" date="2020-07" db="EMBL/GenBank/DDBJ databases">
        <title>Multicomponent nature underlies the extraordinary mechanical properties of spider dragline silk.</title>
        <authorList>
            <person name="Kono N."/>
            <person name="Nakamura H."/>
            <person name="Mori M."/>
            <person name="Yoshida Y."/>
            <person name="Ohtoshi R."/>
            <person name="Malay A.D."/>
            <person name="Moran D.A.P."/>
            <person name="Tomita M."/>
            <person name="Numata K."/>
            <person name="Arakawa K."/>
        </authorList>
    </citation>
    <scope>NUCLEOTIDE SEQUENCE</scope>
</reference>
<accession>A0A8X6JQQ1</accession>
<organism evidence="1 2">
    <name type="scientific">Trichonephila clavata</name>
    <name type="common">Joro spider</name>
    <name type="synonym">Nephila clavata</name>
    <dbReference type="NCBI Taxonomy" id="2740835"/>
    <lineage>
        <taxon>Eukaryota</taxon>
        <taxon>Metazoa</taxon>
        <taxon>Ecdysozoa</taxon>
        <taxon>Arthropoda</taxon>
        <taxon>Chelicerata</taxon>
        <taxon>Arachnida</taxon>
        <taxon>Araneae</taxon>
        <taxon>Araneomorphae</taxon>
        <taxon>Entelegynae</taxon>
        <taxon>Araneoidea</taxon>
        <taxon>Nephilidae</taxon>
        <taxon>Trichonephila</taxon>
    </lineage>
</organism>
<dbReference type="AlphaFoldDB" id="A0A8X6JQQ1"/>
<dbReference type="Proteomes" id="UP000887116">
    <property type="component" value="Unassembled WGS sequence"/>
</dbReference>
<comment type="caution">
    <text evidence="1">The sequence shown here is derived from an EMBL/GenBank/DDBJ whole genome shotgun (WGS) entry which is preliminary data.</text>
</comment>
<protein>
    <submittedName>
        <fullName evidence="1">Uncharacterized protein</fullName>
    </submittedName>
</protein>
<dbReference type="EMBL" id="BMAO01017492">
    <property type="protein sequence ID" value="GFR16071.1"/>
    <property type="molecule type" value="Genomic_DNA"/>
</dbReference>
<name>A0A8X6JQQ1_TRICU</name>
<evidence type="ECO:0000313" key="1">
    <source>
        <dbReference type="EMBL" id="GFR16071.1"/>
    </source>
</evidence>
<keyword evidence="2" id="KW-1185">Reference proteome</keyword>
<sequence>MEFLGDSELSSSLPSIEQFPANKKIVQQWQQQESRHFKRPTLDDAMGCIHFYQKEGKIICYNCKMMRIISSLMYD</sequence>
<gene>
    <name evidence="1" type="ORF">TNCT_342461</name>
</gene>
<evidence type="ECO:0000313" key="2">
    <source>
        <dbReference type="Proteomes" id="UP000887116"/>
    </source>
</evidence>
<proteinExistence type="predicted"/>